<evidence type="ECO:0000256" key="3">
    <source>
        <dbReference type="ARBA" id="ARBA00012027"/>
    </source>
</evidence>
<keyword evidence="5" id="KW-0442">Lipid degradation</keyword>
<dbReference type="SMART" id="SM00155">
    <property type="entry name" value="PLDc"/>
    <property type="match status" value="2"/>
</dbReference>
<dbReference type="GO" id="GO:0004630">
    <property type="term" value="F:phospholipase D activity"/>
    <property type="evidence" value="ECO:0007669"/>
    <property type="project" value="UniProtKB-EC"/>
</dbReference>
<feature type="compositionally biased region" description="Basic and acidic residues" evidence="7">
    <location>
        <begin position="1"/>
        <end position="11"/>
    </location>
</feature>
<dbReference type="Pfam" id="PF13091">
    <property type="entry name" value="PLDc_2"/>
    <property type="match status" value="2"/>
</dbReference>
<dbReference type="PANTHER" id="PTHR43856">
    <property type="entry name" value="CARDIOLIPIN HYDROLASE"/>
    <property type="match status" value="1"/>
</dbReference>
<dbReference type="InterPro" id="IPR051406">
    <property type="entry name" value="PLD_domain"/>
</dbReference>
<comment type="catalytic activity">
    <reaction evidence="1">
        <text>a 1,2-diacyl-sn-glycero-3-phosphocholine + H2O = a 1,2-diacyl-sn-glycero-3-phosphate + choline + H(+)</text>
        <dbReference type="Rhea" id="RHEA:14445"/>
        <dbReference type="ChEBI" id="CHEBI:15354"/>
        <dbReference type="ChEBI" id="CHEBI:15377"/>
        <dbReference type="ChEBI" id="CHEBI:15378"/>
        <dbReference type="ChEBI" id="CHEBI:57643"/>
        <dbReference type="ChEBI" id="CHEBI:58608"/>
        <dbReference type="EC" id="3.1.4.4"/>
    </reaction>
</comment>
<evidence type="ECO:0000256" key="7">
    <source>
        <dbReference type="SAM" id="MobiDB-lite"/>
    </source>
</evidence>
<comment type="similarity">
    <text evidence="2">Belongs to the phospholipase D family.</text>
</comment>
<feature type="compositionally biased region" description="Basic residues" evidence="7">
    <location>
        <begin position="12"/>
        <end position="25"/>
    </location>
</feature>
<dbReference type="GO" id="GO:0006793">
    <property type="term" value="P:phosphorus metabolic process"/>
    <property type="evidence" value="ECO:0007669"/>
    <property type="project" value="UniProtKB-ARBA"/>
</dbReference>
<accession>A0AAQ0EQ54</accession>
<evidence type="ECO:0000313" key="10">
    <source>
        <dbReference type="Proteomes" id="UP000825134"/>
    </source>
</evidence>
<feature type="domain" description="PLD phosphodiesterase" evidence="8">
    <location>
        <begin position="240"/>
        <end position="267"/>
    </location>
</feature>
<evidence type="ECO:0000256" key="4">
    <source>
        <dbReference type="ARBA" id="ARBA00022801"/>
    </source>
</evidence>
<feature type="domain" description="PLD phosphodiesterase" evidence="8">
    <location>
        <begin position="386"/>
        <end position="413"/>
    </location>
</feature>
<reference evidence="9" key="1">
    <citation type="journal article" date="2021" name="Front. Microbiol.">
        <title>Generation of Tetracycline and Rifamycin Resistant Chlamydia Suis Recombinants.</title>
        <authorList>
            <person name="Marti H."/>
            <person name="Bommana S."/>
            <person name="Read T.D."/>
            <person name="Pesch T."/>
            <person name="Prahauser B."/>
            <person name="Dean D."/>
            <person name="Borel N."/>
        </authorList>
    </citation>
    <scope>NUCLEOTIDE SEQUENCE</scope>
    <source>
        <strain evidence="9">208.1</strain>
    </source>
</reference>
<dbReference type="RefSeq" id="WP_219664304.1">
    <property type="nucleotide sequence ID" value="NZ_CP063064.1"/>
</dbReference>
<feature type="region of interest" description="Disordered" evidence="7">
    <location>
        <begin position="1"/>
        <end position="151"/>
    </location>
</feature>
<evidence type="ECO:0000259" key="8">
    <source>
        <dbReference type="PROSITE" id="PS50035"/>
    </source>
</evidence>
<evidence type="ECO:0000256" key="2">
    <source>
        <dbReference type="ARBA" id="ARBA00008664"/>
    </source>
</evidence>
<evidence type="ECO:0000256" key="5">
    <source>
        <dbReference type="ARBA" id="ARBA00022963"/>
    </source>
</evidence>
<dbReference type="EC" id="3.1.4.4" evidence="3"/>
<dbReference type="AlphaFoldDB" id="A0AAQ0EQ54"/>
<gene>
    <name evidence="9" type="ORF">INQ84_03425</name>
</gene>
<name>A0AAQ0EQ54_9CHLA</name>
<organism evidence="9 10">
    <name type="scientific">Chlamydia suis</name>
    <dbReference type="NCBI Taxonomy" id="83559"/>
    <lineage>
        <taxon>Bacteria</taxon>
        <taxon>Pseudomonadati</taxon>
        <taxon>Chlamydiota</taxon>
        <taxon>Chlamydiia</taxon>
        <taxon>Chlamydiales</taxon>
        <taxon>Chlamydiaceae</taxon>
        <taxon>Chlamydia/Chlamydophila group</taxon>
        <taxon>Chlamydia</taxon>
    </lineage>
</organism>
<dbReference type="GO" id="GO:0016042">
    <property type="term" value="P:lipid catabolic process"/>
    <property type="evidence" value="ECO:0007669"/>
    <property type="project" value="UniProtKB-KW"/>
</dbReference>
<feature type="compositionally biased region" description="Polar residues" evidence="7">
    <location>
        <begin position="470"/>
        <end position="485"/>
    </location>
</feature>
<dbReference type="InterPro" id="IPR025202">
    <property type="entry name" value="PLD-like_dom"/>
</dbReference>
<feature type="compositionally biased region" description="Basic and acidic residues" evidence="7">
    <location>
        <begin position="49"/>
        <end position="68"/>
    </location>
</feature>
<dbReference type="InterPro" id="IPR001736">
    <property type="entry name" value="PLipase_D/transphosphatidylase"/>
</dbReference>
<dbReference type="PROSITE" id="PS50035">
    <property type="entry name" value="PLD"/>
    <property type="match status" value="2"/>
</dbReference>
<dbReference type="Proteomes" id="UP000825134">
    <property type="component" value="Chromosome"/>
</dbReference>
<dbReference type="GO" id="GO:0016891">
    <property type="term" value="F:RNA endonuclease activity producing 5'-phosphomonoesters, hydrolytic mechanism"/>
    <property type="evidence" value="ECO:0007669"/>
    <property type="project" value="TreeGrafter"/>
</dbReference>
<evidence type="ECO:0000313" key="9">
    <source>
        <dbReference type="EMBL" id="QYC74148.1"/>
    </source>
</evidence>
<dbReference type="Gene3D" id="3.30.870.10">
    <property type="entry name" value="Endonuclease Chain A"/>
    <property type="match status" value="2"/>
</dbReference>
<proteinExistence type="inferred from homology"/>
<dbReference type="EMBL" id="CP063185">
    <property type="protein sequence ID" value="QYC74148.1"/>
    <property type="molecule type" value="Genomic_DNA"/>
</dbReference>
<dbReference type="CDD" id="cd09116">
    <property type="entry name" value="PLDc_Nuc_like"/>
    <property type="match status" value="1"/>
</dbReference>
<keyword evidence="6" id="KW-0443">Lipid metabolism</keyword>
<keyword evidence="4" id="KW-0378">Hydrolase</keyword>
<dbReference type="PANTHER" id="PTHR43856:SF1">
    <property type="entry name" value="MITOCHONDRIAL CARDIOLIPIN HYDROLASE"/>
    <property type="match status" value="1"/>
</dbReference>
<sequence>MSIHRSSDSHRHVSRHHHSGGHSNRRSNTPSHRERTARSVSSAYRSSTHHHDPRDYRQAREESRRHIVENYTPSYRRRHSPQLTDSRDRVSAASTRHISPNHSPSRRDRNTRISEASSHRSSRSHHTDSSRRDRRSSSRQTSSRRPANVRVPRMLTHKELVTFFSAHQRKNNNPTKAICEAILSAKRLVCMKMYTISSPEIIQALIKASRHAAVRVQYQDSPNIADLCKGSSVDLVPSDATSLFHKKTTCIDNKIVFVGSANYTPLSLKHDVNLTSKITDPEACRSILTTRKKSFCLGGQTLTYVPSSGHSRGQLKNFLLKYIDEAKSEIRIAVYVFTVPDLFAALAKAVRRGVRVKIIIDSRQKAIAYSMASKTEPPLPVHERTHDGVLHTKMCCIDERVLIWGSSNWSTGGFTKNAEDSFILYPAFETQLEAFNDIWKFLEANNTLITEDSAKIPLRPKRSAEEALETLSSPTDDPGEGTSQGPCVKRKR</sequence>
<evidence type="ECO:0000256" key="1">
    <source>
        <dbReference type="ARBA" id="ARBA00000798"/>
    </source>
</evidence>
<evidence type="ECO:0000256" key="6">
    <source>
        <dbReference type="ARBA" id="ARBA00023098"/>
    </source>
</evidence>
<dbReference type="SUPFAM" id="SSF56024">
    <property type="entry name" value="Phospholipase D/nuclease"/>
    <property type="match status" value="2"/>
</dbReference>
<protein>
    <recommendedName>
        <fullName evidence="3">phospholipase D</fullName>
        <ecNumber evidence="3">3.1.4.4</ecNumber>
    </recommendedName>
</protein>
<feature type="region of interest" description="Disordered" evidence="7">
    <location>
        <begin position="455"/>
        <end position="492"/>
    </location>
</feature>
<feature type="compositionally biased region" description="Polar residues" evidence="7">
    <location>
        <begin position="92"/>
        <end position="103"/>
    </location>
</feature>